<dbReference type="PANTHER" id="PTHR43103:SF3">
    <property type="entry name" value="ADP-L-GLYCERO-D-MANNO-HEPTOSE-6-EPIMERASE"/>
    <property type="match status" value="1"/>
</dbReference>
<dbReference type="Pfam" id="PF01370">
    <property type="entry name" value="Epimerase"/>
    <property type="match status" value="1"/>
</dbReference>
<evidence type="ECO:0000256" key="2">
    <source>
        <dbReference type="ARBA" id="ARBA00023277"/>
    </source>
</evidence>
<protein>
    <recommendedName>
        <fullName evidence="3">NAD-dependent epimerase/dehydratase domain-containing protein</fullName>
    </recommendedName>
</protein>
<gene>
    <name evidence="4" type="ORF">D9613_009289</name>
</gene>
<dbReference type="Gene3D" id="3.90.25.10">
    <property type="entry name" value="UDP-galactose 4-epimerase, domain 1"/>
    <property type="match status" value="1"/>
</dbReference>
<keyword evidence="2" id="KW-0119">Carbohydrate metabolism</keyword>
<dbReference type="InterPro" id="IPR036291">
    <property type="entry name" value="NAD(P)-bd_dom_sf"/>
</dbReference>
<reference evidence="4 5" key="1">
    <citation type="submission" date="2019-12" db="EMBL/GenBank/DDBJ databases">
        <authorList>
            <person name="Floudas D."/>
            <person name="Bentzer J."/>
            <person name="Ahren D."/>
            <person name="Johansson T."/>
            <person name="Persson P."/>
            <person name="Tunlid A."/>
        </authorList>
    </citation>
    <scope>NUCLEOTIDE SEQUENCE [LARGE SCALE GENOMIC DNA]</scope>
    <source>
        <strain evidence="4 5">CBS 102.39</strain>
    </source>
</reference>
<evidence type="ECO:0000313" key="5">
    <source>
        <dbReference type="Proteomes" id="UP000521872"/>
    </source>
</evidence>
<dbReference type="AlphaFoldDB" id="A0A8H4R606"/>
<keyword evidence="1" id="KW-0521">NADP</keyword>
<evidence type="ECO:0000313" key="4">
    <source>
        <dbReference type="EMBL" id="KAF4622372.1"/>
    </source>
</evidence>
<name>A0A8H4R606_9AGAR</name>
<dbReference type="Proteomes" id="UP000521872">
    <property type="component" value="Unassembled WGS sequence"/>
</dbReference>
<proteinExistence type="predicted"/>
<organism evidence="4 5">
    <name type="scientific">Agrocybe pediades</name>
    <dbReference type="NCBI Taxonomy" id="84607"/>
    <lineage>
        <taxon>Eukaryota</taxon>
        <taxon>Fungi</taxon>
        <taxon>Dikarya</taxon>
        <taxon>Basidiomycota</taxon>
        <taxon>Agaricomycotina</taxon>
        <taxon>Agaricomycetes</taxon>
        <taxon>Agaricomycetidae</taxon>
        <taxon>Agaricales</taxon>
        <taxon>Agaricineae</taxon>
        <taxon>Strophariaceae</taxon>
        <taxon>Agrocybe</taxon>
    </lineage>
</organism>
<comment type="caution">
    <text evidence="4">The sequence shown here is derived from an EMBL/GenBank/DDBJ whole genome shotgun (WGS) entry which is preliminary data.</text>
</comment>
<accession>A0A8H4R606</accession>
<evidence type="ECO:0000259" key="3">
    <source>
        <dbReference type="Pfam" id="PF01370"/>
    </source>
</evidence>
<sequence length="334" mass="36118">MSSTILVTGAGGWLGSLIAEALHSDPTAPNTRLILADVVKPKAPAGSNALVIQADLTDRAQVNALFTTSFGIPNTVYCMHGIMSRGSEENFELGIKVNVDSVRLLLEETRSVNAPKPIKFIFTSSLAVYGGPLRDIITPETIAVPQSSYGTAKLMAEIMINEYTRRGWVDGRIMRLPTITVRPGPPAAATSAFISGIIREPLSGVEATCPIGDSYESPELSLPLWLASPETTIKNLILARHIPAERFMAHTRVVCLPGFTATIKDELEALVKVAGKEALQLVKFVDDPVSRRIVSSWPSVFDNTYALSLGFVADEGGMEPIVRRFQQSVVKSDR</sequence>
<keyword evidence="5" id="KW-1185">Reference proteome</keyword>
<dbReference type="PANTHER" id="PTHR43103">
    <property type="entry name" value="NUCLEOSIDE-DIPHOSPHATE-SUGAR EPIMERASE"/>
    <property type="match status" value="1"/>
</dbReference>
<dbReference type="InterPro" id="IPR001509">
    <property type="entry name" value="Epimerase_deHydtase"/>
</dbReference>
<evidence type="ECO:0000256" key="1">
    <source>
        <dbReference type="ARBA" id="ARBA00022857"/>
    </source>
</evidence>
<dbReference type="CDD" id="cd05238">
    <property type="entry name" value="Gne_like_SDR_e"/>
    <property type="match status" value="1"/>
</dbReference>
<dbReference type="SUPFAM" id="SSF51735">
    <property type="entry name" value="NAD(P)-binding Rossmann-fold domains"/>
    <property type="match status" value="1"/>
</dbReference>
<dbReference type="EMBL" id="JAACJL010000002">
    <property type="protein sequence ID" value="KAF4622372.1"/>
    <property type="molecule type" value="Genomic_DNA"/>
</dbReference>
<dbReference type="Gene3D" id="3.40.50.720">
    <property type="entry name" value="NAD(P)-binding Rossmann-like Domain"/>
    <property type="match status" value="1"/>
</dbReference>
<feature type="domain" description="NAD-dependent epimerase/dehydratase" evidence="3">
    <location>
        <begin position="5"/>
        <end position="200"/>
    </location>
</feature>